<protein>
    <submittedName>
        <fullName evidence="1">D2.3</fullName>
    </submittedName>
</protein>
<evidence type="ECO:0000313" key="2">
    <source>
        <dbReference type="Proteomes" id="UP000204242"/>
    </source>
</evidence>
<dbReference type="GeneID" id="5076355"/>
<dbReference type="RefSeq" id="YP_001031306.1">
    <property type="nucleotide sequence ID" value="NC_008987.1"/>
</dbReference>
<dbReference type="EMBL" id="AB291197">
    <property type="protein sequence ID" value="BAF45711.1"/>
    <property type="molecule type" value="Genomic_DNA"/>
</dbReference>
<dbReference type="KEGG" id="vg:5076355"/>
<name>A2Q0J6_9VIRU</name>
<proteinExistence type="predicted"/>
<reference evidence="1 2" key="1">
    <citation type="journal article" date="2007" name="Virology">
        <title>Shared and species-specific features among ichnovirus genomes.</title>
        <authorList>
            <person name="Tanaka K."/>
            <person name="Lapointe R."/>
            <person name="Barney W.E."/>
            <person name="Makkay A.M."/>
            <person name="Stoltz D."/>
            <person name="Cusson M."/>
            <person name="Webb B.A."/>
        </authorList>
    </citation>
    <scope>NUCLEOTIDE SEQUENCE [LARGE SCALE GENOMIC DNA]</scope>
</reference>
<dbReference type="Proteomes" id="UP000204242">
    <property type="component" value="Genome"/>
</dbReference>
<evidence type="ECO:0000313" key="1">
    <source>
        <dbReference type="EMBL" id="BAF45711.1"/>
    </source>
</evidence>
<organism evidence="1 2">
    <name type="scientific">Ichnoviriform fugitivi</name>
    <dbReference type="NCBI Taxonomy" id="265522"/>
    <lineage>
        <taxon>Viruses</taxon>
        <taxon>Viruses incertae sedis</taxon>
        <taxon>Polydnaviriformidae</taxon>
        <taxon>Ichnoviriform</taxon>
    </lineage>
</organism>
<sequence length="104" mass="11807">MRNKFYFLYLRTNTFTRYHIRVGCISFTGYFFRVPMPARAMLLHIATSAPQLAVVLLADVSGHRAPRLAGASLPLLRALALCDVFPRRLAEQLLQSSDYCFPTL</sequence>
<accession>A2Q0J6</accession>